<feature type="coiled-coil region" evidence="1">
    <location>
        <begin position="7"/>
        <end position="34"/>
    </location>
</feature>
<reference evidence="2" key="1">
    <citation type="submission" date="2020-08" db="EMBL/GenBank/DDBJ databases">
        <title>Whole genome shotgun sequence of Actinocatenispora sera NBRC 101916.</title>
        <authorList>
            <person name="Komaki H."/>
            <person name="Tamura T."/>
        </authorList>
    </citation>
    <scope>NUCLEOTIDE SEQUENCE</scope>
    <source>
        <strain evidence="2">NBRC 101916</strain>
    </source>
</reference>
<keyword evidence="3" id="KW-1185">Reference proteome</keyword>
<dbReference type="Proteomes" id="UP000680750">
    <property type="component" value="Chromosome"/>
</dbReference>
<name>A0A810L024_9ACTN</name>
<sequence>MDAACRIVTLQVELAHARAEIAELRQQLTAATDRRPPTEGPNR</sequence>
<evidence type="ECO:0000313" key="2">
    <source>
        <dbReference type="EMBL" id="BCJ28547.1"/>
    </source>
</evidence>
<proteinExistence type="predicted"/>
<dbReference type="RefSeq" id="WP_280529727.1">
    <property type="nucleotide sequence ID" value="NZ_AP023354.1"/>
</dbReference>
<keyword evidence="1" id="KW-0175">Coiled coil</keyword>
<dbReference type="EMBL" id="AP023354">
    <property type="protein sequence ID" value="BCJ28547.1"/>
    <property type="molecule type" value="Genomic_DNA"/>
</dbReference>
<organism evidence="2 3">
    <name type="scientific">Actinocatenispora sera</name>
    <dbReference type="NCBI Taxonomy" id="390989"/>
    <lineage>
        <taxon>Bacteria</taxon>
        <taxon>Bacillati</taxon>
        <taxon>Actinomycetota</taxon>
        <taxon>Actinomycetes</taxon>
        <taxon>Micromonosporales</taxon>
        <taxon>Micromonosporaceae</taxon>
        <taxon>Actinocatenispora</taxon>
    </lineage>
</organism>
<gene>
    <name evidence="2" type="ORF">Asera_26550</name>
</gene>
<dbReference type="KEGG" id="aser:Asera_26550"/>
<evidence type="ECO:0000256" key="1">
    <source>
        <dbReference type="SAM" id="Coils"/>
    </source>
</evidence>
<evidence type="ECO:0000313" key="3">
    <source>
        <dbReference type="Proteomes" id="UP000680750"/>
    </source>
</evidence>
<dbReference type="AlphaFoldDB" id="A0A810L024"/>
<accession>A0A810L024</accession>
<protein>
    <submittedName>
        <fullName evidence="2">Uncharacterized protein</fullName>
    </submittedName>
</protein>